<organism evidence="1 2">
    <name type="scientific">Elioraea tepida</name>
    <dbReference type="NCBI Taxonomy" id="2843330"/>
    <lineage>
        <taxon>Bacteria</taxon>
        <taxon>Pseudomonadati</taxon>
        <taxon>Pseudomonadota</taxon>
        <taxon>Alphaproteobacteria</taxon>
        <taxon>Acetobacterales</taxon>
        <taxon>Elioraeaceae</taxon>
        <taxon>Elioraea</taxon>
    </lineage>
</organism>
<proteinExistence type="predicted"/>
<dbReference type="AlphaFoldDB" id="A0A975YIS8"/>
<evidence type="ECO:0000313" key="1">
    <source>
        <dbReference type="EMBL" id="QXM23861.1"/>
    </source>
</evidence>
<accession>A0A975YIS8</accession>
<evidence type="ECO:0000313" key="2">
    <source>
        <dbReference type="Proteomes" id="UP000694001"/>
    </source>
</evidence>
<dbReference type="EMBL" id="CP076448">
    <property type="protein sequence ID" value="QXM23861.1"/>
    <property type="molecule type" value="Genomic_DNA"/>
</dbReference>
<keyword evidence="2" id="KW-1185">Reference proteome</keyword>
<protein>
    <submittedName>
        <fullName evidence="1">Uncharacterized protein</fullName>
    </submittedName>
</protein>
<name>A0A975YIS8_9PROT</name>
<gene>
    <name evidence="1" type="ORF">KO353_11200</name>
</gene>
<dbReference type="Proteomes" id="UP000694001">
    <property type="component" value="Chromosome"/>
</dbReference>
<sequence length="45" mass="4980">MFRNGSAANPFHVFFLRLDRSAEIAVTITDEAGRTARTAQRVSVV</sequence>
<reference evidence="1" key="1">
    <citation type="submission" date="2021-06" db="EMBL/GenBank/DDBJ databases">
        <title>Elioraea tepida, sp. nov., a moderately thermophilic aerobic anoxygenic phototrophic bacterium isolated from an alkaline siliceous hot spring mat community in Yellowstone National Park, WY, USA.</title>
        <authorList>
            <person name="Saini M.K."/>
            <person name="Yoshida S."/>
            <person name="Sebastian A."/>
            <person name="Hirose S."/>
            <person name="Hara E."/>
            <person name="Tamaki H."/>
            <person name="Soulier N.T."/>
            <person name="Albert I."/>
            <person name="Hanada S."/>
            <person name="Bryant D.A."/>
            <person name="Tank M."/>
        </authorList>
    </citation>
    <scope>NUCLEOTIDE SEQUENCE</scope>
    <source>
        <strain evidence="1">MS-P2</strain>
    </source>
</reference>
<dbReference type="RefSeq" id="WP_218284786.1">
    <property type="nucleotide sequence ID" value="NZ_CP076448.1"/>
</dbReference>
<dbReference type="KEGG" id="elio:KO353_11200"/>